<sequence length="93" mass="10019">MSSIAFCVPAALQLVMPPCTQVSQNVPFADIVSNYPGQRGVFTEVKKASLVCLHESLTLEQSILAHEADKEPENDADGIFSKPLVCTWRGATA</sequence>
<organism evidence="1 2">
    <name type="scientific">Leishmania mexicana (strain MHOM/GT/2001/U1103)</name>
    <dbReference type="NCBI Taxonomy" id="929439"/>
    <lineage>
        <taxon>Eukaryota</taxon>
        <taxon>Discoba</taxon>
        <taxon>Euglenozoa</taxon>
        <taxon>Kinetoplastea</taxon>
        <taxon>Metakinetoplastina</taxon>
        <taxon>Trypanosomatida</taxon>
        <taxon>Trypanosomatidae</taxon>
        <taxon>Leishmaniinae</taxon>
        <taxon>Leishmania</taxon>
    </lineage>
</organism>
<dbReference type="RefSeq" id="XP_003877595.1">
    <property type="nucleotide sequence ID" value="XM_003877546.1"/>
</dbReference>
<reference evidence="1 2" key="1">
    <citation type="journal article" date="2011" name="Genome Res.">
        <title>Chromosome and gene copy number variation allow major structural change between species and strains of Leishmania.</title>
        <authorList>
            <person name="Rogers M.B."/>
            <person name="Hilley J.D."/>
            <person name="Dickens N.J."/>
            <person name="Wilkes J."/>
            <person name="Bates P.A."/>
            <person name="Depledge D.P."/>
            <person name="Harris D."/>
            <person name="Her Y."/>
            <person name="Herzyk P."/>
            <person name="Imamura H."/>
            <person name="Otto T.D."/>
            <person name="Sanders M."/>
            <person name="Seeger K."/>
            <person name="Dujardin J.C."/>
            <person name="Berriman M."/>
            <person name="Smith D.F."/>
            <person name="Hertz-Fowler C."/>
            <person name="Mottram J.C."/>
        </authorList>
    </citation>
    <scope>NUCLEOTIDE SEQUENCE [LARGE SCALE GENOMIC DNA]</scope>
    <source>
        <strain evidence="1 2">MHOM/GT/2001/U1103</strain>
    </source>
</reference>
<dbReference type="Proteomes" id="UP000007259">
    <property type="component" value="Chromosome 30"/>
</dbReference>
<dbReference type="GeneID" id="13451837"/>
<dbReference type="AlphaFoldDB" id="E9B1M4"/>
<dbReference type="EMBL" id="FR799583">
    <property type="protein sequence ID" value="CBZ29130.1"/>
    <property type="molecule type" value="Genomic_DNA"/>
</dbReference>
<accession>E9B1M4</accession>
<dbReference type="OMA" id="PRVCLHE"/>
<evidence type="ECO:0000313" key="2">
    <source>
        <dbReference type="Proteomes" id="UP000007259"/>
    </source>
</evidence>
<dbReference type="VEuPathDB" id="TriTrypDB:LmxM.30.0730"/>
<dbReference type="OrthoDB" id="266179at2759"/>
<gene>
    <name evidence="1" type="ORF">LMXM_30_0730</name>
</gene>
<evidence type="ECO:0000313" key="1">
    <source>
        <dbReference type="EMBL" id="CBZ29130.1"/>
    </source>
</evidence>
<dbReference type="KEGG" id="lmi:LMXM_30_0730"/>
<protein>
    <submittedName>
        <fullName evidence="1">Uncharacterized protein</fullName>
    </submittedName>
</protein>
<proteinExistence type="predicted"/>
<name>E9B1M4_LEIMU</name>
<keyword evidence="2" id="KW-1185">Reference proteome</keyword>